<feature type="binding site" evidence="7 9">
    <location>
        <position position="179"/>
    </location>
    <ligand>
        <name>substrate</name>
    </ligand>
</feature>
<comment type="subunit">
    <text evidence="7">Homodimer.</text>
</comment>
<organism evidence="12 13">
    <name type="scientific">Pontiella sulfatireligans</name>
    <dbReference type="NCBI Taxonomy" id="2750658"/>
    <lineage>
        <taxon>Bacteria</taxon>
        <taxon>Pseudomonadati</taxon>
        <taxon>Kiritimatiellota</taxon>
        <taxon>Kiritimatiellia</taxon>
        <taxon>Kiritimatiellales</taxon>
        <taxon>Pontiellaceae</taxon>
        <taxon>Pontiella</taxon>
    </lineage>
</organism>
<dbReference type="Gene3D" id="3.20.20.70">
    <property type="entry name" value="Aldolase class I"/>
    <property type="match status" value="1"/>
</dbReference>
<reference evidence="12 13" key="1">
    <citation type="submission" date="2019-04" db="EMBL/GenBank/DDBJ databases">
        <authorList>
            <person name="Van Vliet M D."/>
        </authorList>
    </citation>
    <scope>NUCLEOTIDE SEQUENCE [LARGE SCALE GENOMIC DNA]</scope>
    <source>
        <strain evidence="12 13">F21</strain>
    </source>
</reference>
<evidence type="ECO:0000256" key="1">
    <source>
        <dbReference type="ARBA" id="ARBA00002356"/>
    </source>
</evidence>
<dbReference type="HAMAP" id="MF_01200_B">
    <property type="entry name" value="OMPdecase_type1_B"/>
    <property type="match status" value="1"/>
</dbReference>
<keyword evidence="5 7" id="KW-0456">Lyase</keyword>
<keyword evidence="13" id="KW-1185">Reference proteome</keyword>
<comment type="function">
    <text evidence="1 7">Catalyzes the decarboxylation of orotidine 5'-monophosphate (OMP) to uridine 5'-monophosphate (UMP).</text>
</comment>
<dbReference type="InterPro" id="IPR047596">
    <property type="entry name" value="OMPdecase_bac"/>
</dbReference>
<feature type="active site" description="For OMPdecase activity" evidence="8">
    <location>
        <position position="65"/>
    </location>
</feature>
<evidence type="ECO:0000256" key="7">
    <source>
        <dbReference type="HAMAP-Rule" id="MF_01200"/>
    </source>
</evidence>
<feature type="domain" description="Orotidine 5'-phosphate decarboxylase" evidence="11">
    <location>
        <begin position="5"/>
        <end position="224"/>
    </location>
</feature>
<dbReference type="UniPathway" id="UPA00070">
    <property type="reaction ID" value="UER00120"/>
</dbReference>
<name>A0A6C2UI23_9BACT</name>
<evidence type="ECO:0000256" key="6">
    <source>
        <dbReference type="ARBA" id="ARBA00049157"/>
    </source>
</evidence>
<dbReference type="RefSeq" id="WP_136061210.1">
    <property type="nucleotide sequence ID" value="NZ_CAAHFH010000001.1"/>
</dbReference>
<dbReference type="InterPro" id="IPR018089">
    <property type="entry name" value="OMPdecase_AS"/>
</dbReference>
<dbReference type="InterPro" id="IPR013785">
    <property type="entry name" value="Aldolase_TIM"/>
</dbReference>
<evidence type="ECO:0000256" key="9">
    <source>
        <dbReference type="PIRSR" id="PIRSR614732-2"/>
    </source>
</evidence>
<dbReference type="NCBIfam" id="TIGR01740">
    <property type="entry name" value="pyrF"/>
    <property type="match status" value="1"/>
</dbReference>
<feature type="binding site" evidence="7">
    <location>
        <begin position="60"/>
        <end position="69"/>
    </location>
    <ligand>
        <name>substrate</name>
    </ligand>
</feature>
<feature type="binding site" evidence="7 9">
    <location>
        <position position="33"/>
    </location>
    <ligand>
        <name>substrate</name>
    </ligand>
</feature>
<evidence type="ECO:0000256" key="5">
    <source>
        <dbReference type="ARBA" id="ARBA00023239"/>
    </source>
</evidence>
<evidence type="ECO:0000256" key="3">
    <source>
        <dbReference type="ARBA" id="ARBA00022793"/>
    </source>
</evidence>
<dbReference type="GO" id="GO:0044205">
    <property type="term" value="P:'de novo' UMP biosynthetic process"/>
    <property type="evidence" value="ECO:0007669"/>
    <property type="project" value="UniProtKB-UniRule"/>
</dbReference>
<feature type="binding site" evidence="7 9">
    <location>
        <position position="188"/>
    </location>
    <ligand>
        <name>substrate</name>
    </ligand>
</feature>
<comment type="pathway">
    <text evidence="2 7 10">Pyrimidine metabolism; UMP biosynthesis via de novo pathway; UMP from orotate: step 2/2.</text>
</comment>
<sequence>MNKAEIIVALDVPNAEAMEAKLQEMPDFIEWYKVGLEIFCAEGPAVLEPLKRRNKKIFLDLKLHDIPRTVGNAVKTAAAHGVNLMTVHAIGGRAMLEEAAKAAAKCENPPKLVAVTTLTSLSQEDFVDLGISRTVSEQAVELGRLCMASGIDGMVTSAHEAKALREAFPDALLVVPGIRMPEGDVGDQKRVASPSFAVEQGATHLVIGRPILQAEDPSAAATAMLNDMNK</sequence>
<keyword evidence="4 7" id="KW-0665">Pyrimidine biosynthesis</keyword>
<feature type="active site" description="For OMPdecase activity" evidence="8">
    <location>
        <position position="60"/>
    </location>
</feature>
<dbReference type="PANTHER" id="PTHR32119:SF2">
    <property type="entry name" value="OROTIDINE 5'-PHOSPHATE DECARBOXYLASE"/>
    <property type="match status" value="1"/>
</dbReference>
<proteinExistence type="inferred from homology"/>
<feature type="binding site" evidence="7 9">
    <location>
        <position position="209"/>
    </location>
    <ligand>
        <name>substrate</name>
    </ligand>
</feature>
<comment type="similarity">
    <text evidence="7">Belongs to the OMP decarboxylase family. Type 1 subfamily.</text>
</comment>
<dbReference type="GO" id="GO:0006207">
    <property type="term" value="P:'de novo' pyrimidine nucleobase biosynthetic process"/>
    <property type="evidence" value="ECO:0007669"/>
    <property type="project" value="InterPro"/>
</dbReference>
<dbReference type="Proteomes" id="UP000346198">
    <property type="component" value="Unassembled WGS sequence"/>
</dbReference>
<evidence type="ECO:0000256" key="8">
    <source>
        <dbReference type="PIRSR" id="PIRSR614732-1"/>
    </source>
</evidence>
<dbReference type="InterPro" id="IPR014732">
    <property type="entry name" value="OMPdecase"/>
</dbReference>
<accession>A0A6C2UI23</accession>
<dbReference type="InterPro" id="IPR011060">
    <property type="entry name" value="RibuloseP-bd_barrel"/>
</dbReference>
<dbReference type="EC" id="4.1.1.23" evidence="7"/>
<evidence type="ECO:0000313" key="13">
    <source>
        <dbReference type="Proteomes" id="UP000346198"/>
    </source>
</evidence>
<feature type="binding site" evidence="7 9">
    <location>
        <position position="11"/>
    </location>
    <ligand>
        <name>substrate</name>
    </ligand>
</feature>
<feature type="active site" description="Proton donor" evidence="7">
    <location>
        <position position="62"/>
    </location>
</feature>
<evidence type="ECO:0000313" key="12">
    <source>
        <dbReference type="EMBL" id="VGO19778.1"/>
    </source>
</evidence>
<dbReference type="NCBIfam" id="NF001273">
    <property type="entry name" value="PRK00230.1"/>
    <property type="match status" value="1"/>
</dbReference>
<dbReference type="PROSITE" id="PS00156">
    <property type="entry name" value="OMPDECASE"/>
    <property type="match status" value="1"/>
</dbReference>
<dbReference type="CDD" id="cd04725">
    <property type="entry name" value="OMP_decarboxylase_like"/>
    <property type="match status" value="1"/>
</dbReference>
<dbReference type="Pfam" id="PF00215">
    <property type="entry name" value="OMPdecase"/>
    <property type="match status" value="1"/>
</dbReference>
<evidence type="ECO:0000256" key="10">
    <source>
        <dbReference type="RuleBase" id="RU000512"/>
    </source>
</evidence>
<dbReference type="PANTHER" id="PTHR32119">
    <property type="entry name" value="OROTIDINE 5'-PHOSPHATE DECARBOXYLASE"/>
    <property type="match status" value="1"/>
</dbReference>
<gene>
    <name evidence="7 12" type="primary">pyrF</name>
    <name evidence="12" type="ORF">SCARR_01837</name>
</gene>
<feature type="active site" description="For OMPdecase activity" evidence="8">
    <location>
        <position position="62"/>
    </location>
</feature>
<dbReference type="EMBL" id="CAAHFH010000001">
    <property type="protein sequence ID" value="VGO19778.1"/>
    <property type="molecule type" value="Genomic_DNA"/>
</dbReference>
<dbReference type="SMART" id="SM00934">
    <property type="entry name" value="OMPdecase"/>
    <property type="match status" value="1"/>
</dbReference>
<feature type="binding site" evidence="7 9">
    <location>
        <position position="119"/>
    </location>
    <ligand>
        <name>substrate</name>
    </ligand>
</feature>
<comment type="catalytic activity">
    <reaction evidence="6 7 10">
        <text>orotidine 5'-phosphate + H(+) = UMP + CO2</text>
        <dbReference type="Rhea" id="RHEA:11596"/>
        <dbReference type="ChEBI" id="CHEBI:15378"/>
        <dbReference type="ChEBI" id="CHEBI:16526"/>
        <dbReference type="ChEBI" id="CHEBI:57538"/>
        <dbReference type="ChEBI" id="CHEBI:57865"/>
        <dbReference type="EC" id="4.1.1.23"/>
    </reaction>
</comment>
<dbReference type="GO" id="GO:0004590">
    <property type="term" value="F:orotidine-5'-phosphate decarboxylase activity"/>
    <property type="evidence" value="ECO:0007669"/>
    <property type="project" value="UniProtKB-UniRule"/>
</dbReference>
<evidence type="ECO:0000256" key="4">
    <source>
        <dbReference type="ARBA" id="ARBA00022975"/>
    </source>
</evidence>
<dbReference type="GO" id="GO:0005829">
    <property type="term" value="C:cytosol"/>
    <property type="evidence" value="ECO:0007669"/>
    <property type="project" value="TreeGrafter"/>
</dbReference>
<evidence type="ECO:0000256" key="2">
    <source>
        <dbReference type="ARBA" id="ARBA00004861"/>
    </source>
</evidence>
<feature type="binding site" evidence="7 9">
    <location>
        <position position="208"/>
    </location>
    <ligand>
        <name>substrate</name>
    </ligand>
</feature>
<keyword evidence="3 7" id="KW-0210">Decarboxylase</keyword>
<dbReference type="InterPro" id="IPR001754">
    <property type="entry name" value="OMPdeCOase_dom"/>
</dbReference>
<dbReference type="SUPFAM" id="SSF51366">
    <property type="entry name" value="Ribulose-phoshate binding barrel"/>
    <property type="match status" value="1"/>
</dbReference>
<dbReference type="AlphaFoldDB" id="A0A6C2UI23"/>
<protein>
    <recommendedName>
        <fullName evidence="7">Orotidine 5'-phosphate decarboxylase</fullName>
        <ecNumber evidence="7">4.1.1.23</ecNumber>
    </recommendedName>
    <alternativeName>
        <fullName evidence="7">OMP decarboxylase</fullName>
        <shortName evidence="7">OMPDCase</shortName>
        <shortName evidence="7">OMPdecase</shortName>
    </alternativeName>
</protein>
<evidence type="ECO:0000259" key="11">
    <source>
        <dbReference type="SMART" id="SM00934"/>
    </source>
</evidence>